<keyword evidence="3" id="KW-1185">Reference proteome</keyword>
<feature type="transmembrane region" description="Helical" evidence="1">
    <location>
        <begin position="23"/>
        <end position="44"/>
    </location>
</feature>
<proteinExistence type="predicted"/>
<accession>A0A8J9YSL0</accession>
<sequence length="98" mass="10482">MKTSSPSSQEPTVFKMQDIWNRLLQIVCLFGVVSTLAGVGILSAQVSKVRQEQARVSAELSRLEDEVVAALGANVAAVQAEQAGDILDLRTNLSGMHT</sequence>
<gene>
    <name evidence="2" type="primary">Hypp5916</name>
    <name evidence="2" type="ORF">BLAG_LOCUS4104</name>
</gene>
<keyword evidence="1" id="KW-1133">Transmembrane helix</keyword>
<evidence type="ECO:0000313" key="3">
    <source>
        <dbReference type="Proteomes" id="UP000838412"/>
    </source>
</evidence>
<name>A0A8J9YSL0_BRALA</name>
<organism evidence="2 3">
    <name type="scientific">Branchiostoma lanceolatum</name>
    <name type="common">Common lancelet</name>
    <name type="synonym">Amphioxus lanceolatum</name>
    <dbReference type="NCBI Taxonomy" id="7740"/>
    <lineage>
        <taxon>Eukaryota</taxon>
        <taxon>Metazoa</taxon>
        <taxon>Chordata</taxon>
        <taxon>Cephalochordata</taxon>
        <taxon>Leptocardii</taxon>
        <taxon>Amphioxiformes</taxon>
        <taxon>Branchiostomatidae</taxon>
        <taxon>Branchiostoma</taxon>
    </lineage>
</organism>
<protein>
    <submittedName>
        <fullName evidence="2">Hypp5916 protein</fullName>
    </submittedName>
</protein>
<dbReference type="EMBL" id="OV696696">
    <property type="protein sequence ID" value="CAH1239996.1"/>
    <property type="molecule type" value="Genomic_DNA"/>
</dbReference>
<dbReference type="OrthoDB" id="10566224at2759"/>
<evidence type="ECO:0000256" key="1">
    <source>
        <dbReference type="SAM" id="Phobius"/>
    </source>
</evidence>
<keyword evidence="1" id="KW-0472">Membrane</keyword>
<keyword evidence="1" id="KW-0812">Transmembrane</keyword>
<dbReference type="Proteomes" id="UP000838412">
    <property type="component" value="Chromosome 11"/>
</dbReference>
<dbReference type="AlphaFoldDB" id="A0A8J9YSL0"/>
<evidence type="ECO:0000313" key="2">
    <source>
        <dbReference type="EMBL" id="CAH1239996.1"/>
    </source>
</evidence>
<reference evidence="2" key="1">
    <citation type="submission" date="2022-01" db="EMBL/GenBank/DDBJ databases">
        <authorList>
            <person name="Braso-Vives M."/>
        </authorList>
    </citation>
    <scope>NUCLEOTIDE SEQUENCE</scope>
</reference>